<accession>A0A812NJJ1</accession>
<dbReference type="EMBL" id="CAJNIZ010011022">
    <property type="protein sequence ID" value="CAE7310237.1"/>
    <property type="molecule type" value="Genomic_DNA"/>
</dbReference>
<gene>
    <name evidence="2" type="primary">MGAT4C</name>
    <name evidence="2" type="ORF">SPIL2461_LOCUS7029</name>
</gene>
<dbReference type="AlphaFoldDB" id="A0A812NJJ1"/>
<feature type="non-terminal residue" evidence="2">
    <location>
        <position position="203"/>
    </location>
</feature>
<feature type="region of interest" description="Disordered" evidence="1">
    <location>
        <begin position="172"/>
        <end position="203"/>
    </location>
</feature>
<evidence type="ECO:0000313" key="3">
    <source>
        <dbReference type="Proteomes" id="UP000649617"/>
    </source>
</evidence>
<comment type="caution">
    <text evidence="2">The sequence shown here is derived from an EMBL/GenBank/DDBJ whole genome shotgun (WGS) entry which is preliminary data.</text>
</comment>
<reference evidence="2" key="1">
    <citation type="submission" date="2021-02" db="EMBL/GenBank/DDBJ databases">
        <authorList>
            <person name="Dougan E. K."/>
            <person name="Rhodes N."/>
            <person name="Thang M."/>
            <person name="Chan C."/>
        </authorList>
    </citation>
    <scope>NUCLEOTIDE SEQUENCE</scope>
</reference>
<organism evidence="2 3">
    <name type="scientific">Symbiodinium pilosum</name>
    <name type="common">Dinoflagellate</name>
    <dbReference type="NCBI Taxonomy" id="2952"/>
    <lineage>
        <taxon>Eukaryota</taxon>
        <taxon>Sar</taxon>
        <taxon>Alveolata</taxon>
        <taxon>Dinophyceae</taxon>
        <taxon>Suessiales</taxon>
        <taxon>Symbiodiniaceae</taxon>
        <taxon>Symbiodinium</taxon>
    </lineage>
</organism>
<dbReference type="OrthoDB" id="421643at2759"/>
<keyword evidence="3" id="KW-1185">Reference proteome</keyword>
<name>A0A812NJJ1_SYMPI</name>
<proteinExistence type="predicted"/>
<feature type="compositionally biased region" description="Basic and acidic residues" evidence="1">
    <location>
        <begin position="182"/>
        <end position="191"/>
    </location>
</feature>
<protein>
    <submittedName>
        <fullName evidence="2">MGAT4C protein</fullName>
    </submittedName>
</protein>
<dbReference type="Proteomes" id="UP000649617">
    <property type="component" value="Unassembled WGS sequence"/>
</dbReference>
<sequence>EAVAAASQCSLLVWDGDDYEETSFTRLIPQYLRSRDNGRVVAFRIGDSLESFSQSWREVASAHPGRMAVVPVDPENLMDRLRRYEEELKDMPPARQRYVMLGRLAIEASGAKQVVALGGGSISQKEAELSCGEDIFWTVFALSRGKPEQAPTLMDWAAANPKIAKLVGGQDPEQKLGFFTDSGKEWSEQHKVPQSPRGSARPG</sequence>
<evidence type="ECO:0000313" key="2">
    <source>
        <dbReference type="EMBL" id="CAE7310237.1"/>
    </source>
</evidence>
<evidence type="ECO:0000256" key="1">
    <source>
        <dbReference type="SAM" id="MobiDB-lite"/>
    </source>
</evidence>